<dbReference type="Gene3D" id="3.30.70.3270">
    <property type="match status" value="1"/>
</dbReference>
<protein>
    <submittedName>
        <fullName evidence="13">NADH-quinone oxidoreductase subunit I</fullName>
    </submittedName>
</protein>
<dbReference type="GO" id="GO:0048038">
    <property type="term" value="F:quinone binding"/>
    <property type="evidence" value="ECO:0007669"/>
    <property type="project" value="UniProtKB-KW"/>
</dbReference>
<evidence type="ECO:0000256" key="11">
    <source>
        <dbReference type="ARBA" id="ARBA00023136"/>
    </source>
</evidence>
<keyword evidence="3" id="KW-0874">Quinone</keyword>
<keyword evidence="11" id="KW-0472">Membrane</keyword>
<feature type="domain" description="4Fe-4S ferredoxin-type" evidence="12">
    <location>
        <begin position="60"/>
        <end position="89"/>
    </location>
</feature>
<organism evidence="13 14">
    <name type="scientific">Mangrovibacterium diazotrophicum</name>
    <dbReference type="NCBI Taxonomy" id="1261403"/>
    <lineage>
        <taxon>Bacteria</taxon>
        <taxon>Pseudomonadati</taxon>
        <taxon>Bacteroidota</taxon>
        <taxon>Bacteroidia</taxon>
        <taxon>Marinilabiliales</taxon>
        <taxon>Prolixibacteraceae</taxon>
        <taxon>Mangrovibacterium</taxon>
    </lineage>
</organism>
<keyword evidence="1" id="KW-1003">Cell membrane</keyword>
<dbReference type="GO" id="GO:0046872">
    <property type="term" value="F:metal ion binding"/>
    <property type="evidence" value="ECO:0007669"/>
    <property type="project" value="UniProtKB-KW"/>
</dbReference>
<evidence type="ECO:0000256" key="2">
    <source>
        <dbReference type="ARBA" id="ARBA00022485"/>
    </source>
</evidence>
<evidence type="ECO:0000256" key="3">
    <source>
        <dbReference type="ARBA" id="ARBA00022719"/>
    </source>
</evidence>
<feature type="domain" description="4Fe-4S ferredoxin-type" evidence="12">
    <location>
        <begin position="103"/>
        <end position="132"/>
    </location>
</feature>
<dbReference type="PROSITE" id="PS00198">
    <property type="entry name" value="4FE4S_FER_1"/>
    <property type="match status" value="2"/>
</dbReference>
<name>A0A419WBT7_9BACT</name>
<dbReference type="Pfam" id="PF12838">
    <property type="entry name" value="Fer4_7"/>
    <property type="match status" value="1"/>
</dbReference>
<dbReference type="RefSeq" id="WP_211338076.1">
    <property type="nucleotide sequence ID" value="NZ_RAPN01000001.1"/>
</dbReference>
<evidence type="ECO:0000259" key="12">
    <source>
        <dbReference type="PROSITE" id="PS51379"/>
    </source>
</evidence>
<keyword evidence="8" id="KW-0411">Iron-sulfur</keyword>
<evidence type="ECO:0000256" key="1">
    <source>
        <dbReference type="ARBA" id="ARBA00022475"/>
    </source>
</evidence>
<dbReference type="Proteomes" id="UP000283387">
    <property type="component" value="Unassembled WGS sequence"/>
</dbReference>
<keyword evidence="2" id="KW-0004">4Fe-4S</keyword>
<evidence type="ECO:0000256" key="4">
    <source>
        <dbReference type="ARBA" id="ARBA00022723"/>
    </source>
</evidence>
<evidence type="ECO:0000256" key="8">
    <source>
        <dbReference type="ARBA" id="ARBA00023014"/>
    </source>
</evidence>
<gene>
    <name evidence="13" type="ORF">BC643_3259</name>
</gene>
<evidence type="ECO:0000256" key="6">
    <source>
        <dbReference type="ARBA" id="ARBA00022967"/>
    </source>
</evidence>
<reference evidence="13 14" key="1">
    <citation type="submission" date="2018-09" db="EMBL/GenBank/DDBJ databases">
        <title>Genomic Encyclopedia of Archaeal and Bacterial Type Strains, Phase II (KMG-II): from individual species to whole genera.</title>
        <authorList>
            <person name="Goeker M."/>
        </authorList>
    </citation>
    <scope>NUCLEOTIDE SEQUENCE [LARGE SCALE GENOMIC DNA]</scope>
    <source>
        <strain evidence="13 14">DSM 27148</strain>
    </source>
</reference>
<dbReference type="InterPro" id="IPR017896">
    <property type="entry name" value="4Fe4S_Fe-S-bd"/>
</dbReference>
<keyword evidence="6" id="KW-1278">Translocase</keyword>
<dbReference type="PANTHER" id="PTHR10849:SF24">
    <property type="entry name" value="NADH-QUINONE OXIDOREDUCTASE SUBUNIT I 2"/>
    <property type="match status" value="1"/>
</dbReference>
<keyword evidence="4" id="KW-0479">Metal-binding</keyword>
<sequence>MNSVIQYFKDIFHGVSTLWSGMRVTGKYFVSPGEIVTQKYPENRATLKMADRFKGEIVMPHDDNNQHRCTGCGICEMNCPNGSIEVLTNRVANEDGKLVRVIDKHVYHLSMCTFCGLCVKTCPSDALAFGQKFEHAVFDRHKLTKILNREGSSLKKEVKS</sequence>
<evidence type="ECO:0000256" key="10">
    <source>
        <dbReference type="ARBA" id="ARBA00023075"/>
    </source>
</evidence>
<dbReference type="InterPro" id="IPR017900">
    <property type="entry name" value="4Fe4S_Fe_S_CS"/>
</dbReference>
<dbReference type="SUPFAM" id="SSF54862">
    <property type="entry name" value="4Fe-4S ferredoxins"/>
    <property type="match status" value="1"/>
</dbReference>
<keyword evidence="9" id="KW-0520">NAD</keyword>
<dbReference type="EMBL" id="RAPN01000001">
    <property type="protein sequence ID" value="RKD92882.1"/>
    <property type="molecule type" value="Genomic_DNA"/>
</dbReference>
<evidence type="ECO:0000256" key="7">
    <source>
        <dbReference type="ARBA" id="ARBA00023004"/>
    </source>
</evidence>
<proteinExistence type="predicted"/>
<comment type="caution">
    <text evidence="13">The sequence shown here is derived from an EMBL/GenBank/DDBJ whole genome shotgun (WGS) entry which is preliminary data.</text>
</comment>
<dbReference type="GO" id="GO:0051539">
    <property type="term" value="F:4 iron, 4 sulfur cluster binding"/>
    <property type="evidence" value="ECO:0007669"/>
    <property type="project" value="UniProtKB-KW"/>
</dbReference>
<evidence type="ECO:0000256" key="5">
    <source>
        <dbReference type="ARBA" id="ARBA00022737"/>
    </source>
</evidence>
<dbReference type="GO" id="GO:0016651">
    <property type="term" value="F:oxidoreductase activity, acting on NAD(P)H"/>
    <property type="evidence" value="ECO:0007669"/>
    <property type="project" value="InterPro"/>
</dbReference>
<dbReference type="PROSITE" id="PS51379">
    <property type="entry name" value="4FE4S_FER_2"/>
    <property type="match status" value="2"/>
</dbReference>
<keyword evidence="14" id="KW-1185">Reference proteome</keyword>
<dbReference type="InterPro" id="IPR010226">
    <property type="entry name" value="NADH_quinone_OxRdtase_chainI"/>
</dbReference>
<evidence type="ECO:0000313" key="14">
    <source>
        <dbReference type="Proteomes" id="UP000283387"/>
    </source>
</evidence>
<dbReference type="AlphaFoldDB" id="A0A419WBT7"/>
<evidence type="ECO:0000256" key="9">
    <source>
        <dbReference type="ARBA" id="ARBA00023027"/>
    </source>
</evidence>
<dbReference type="PANTHER" id="PTHR10849">
    <property type="entry name" value="NADH DEHYDROGENASE UBIQUINONE IRON-SULFUR PROTEIN 8, MITOCHONDRIAL"/>
    <property type="match status" value="1"/>
</dbReference>
<keyword evidence="10" id="KW-0830">Ubiquinone</keyword>
<accession>A0A419WBT7</accession>
<keyword evidence="7" id="KW-0408">Iron</keyword>
<dbReference type="GO" id="GO:0016020">
    <property type="term" value="C:membrane"/>
    <property type="evidence" value="ECO:0007669"/>
    <property type="project" value="InterPro"/>
</dbReference>
<evidence type="ECO:0000313" key="13">
    <source>
        <dbReference type="EMBL" id="RKD92882.1"/>
    </source>
</evidence>
<keyword evidence="5" id="KW-0677">Repeat</keyword>